<dbReference type="Proteomes" id="UP000327468">
    <property type="component" value="Chromosome 8"/>
</dbReference>
<dbReference type="PANTHER" id="PTHR20899:SF1">
    <property type="entry name" value="PIERCER OF MICROTUBULE WALL 1 PROTEIN"/>
    <property type="match status" value="1"/>
</dbReference>
<keyword evidence="3" id="KW-0206">Cytoskeleton</keyword>
<evidence type="ECO:0000313" key="7">
    <source>
        <dbReference type="EMBL" id="KAB5567245.1"/>
    </source>
</evidence>
<dbReference type="GO" id="GO:0005879">
    <property type="term" value="C:axonemal microtubule"/>
    <property type="evidence" value="ECO:0007669"/>
    <property type="project" value="InterPro"/>
</dbReference>
<organism evidence="7 8">
    <name type="scientific">Pangasianodon hypophthalmus</name>
    <name type="common">Striped catfish</name>
    <name type="synonym">Helicophagus hypophthalmus</name>
    <dbReference type="NCBI Taxonomy" id="310915"/>
    <lineage>
        <taxon>Eukaryota</taxon>
        <taxon>Metazoa</taxon>
        <taxon>Chordata</taxon>
        <taxon>Craniata</taxon>
        <taxon>Vertebrata</taxon>
        <taxon>Euteleostomi</taxon>
        <taxon>Actinopterygii</taxon>
        <taxon>Neopterygii</taxon>
        <taxon>Teleostei</taxon>
        <taxon>Ostariophysi</taxon>
        <taxon>Siluriformes</taxon>
        <taxon>Pangasiidae</taxon>
        <taxon>Pangasianodon</taxon>
    </lineage>
</organism>
<dbReference type="GO" id="GO:0035082">
    <property type="term" value="P:axoneme assembly"/>
    <property type="evidence" value="ECO:0007669"/>
    <property type="project" value="InterPro"/>
</dbReference>
<evidence type="ECO:0000256" key="6">
    <source>
        <dbReference type="SAM" id="MobiDB-lite"/>
    </source>
</evidence>
<proteinExistence type="inferred from homology"/>
<comment type="subcellular location">
    <subcellularLocation>
        <location evidence="1">Cytoplasm</location>
        <location evidence="1">Cytoskeleton</location>
        <location evidence="1">Cilium axoneme</location>
    </subcellularLocation>
</comment>
<dbReference type="OrthoDB" id="546383at2759"/>
<evidence type="ECO:0000256" key="5">
    <source>
        <dbReference type="ARBA" id="ARBA00038014"/>
    </source>
</evidence>
<keyword evidence="2" id="KW-0963">Cytoplasm</keyword>
<accession>A0A5N5NIF1</accession>
<feature type="region of interest" description="Disordered" evidence="6">
    <location>
        <begin position="1"/>
        <end position="22"/>
    </location>
</feature>
<comment type="caution">
    <text evidence="7">The sequence shown here is derived from an EMBL/GenBank/DDBJ whole genome shotgun (WGS) entry which is preliminary data.</text>
</comment>
<dbReference type="Pfam" id="PF14892">
    <property type="entry name" value="PIRC1_2"/>
    <property type="match status" value="1"/>
</dbReference>
<gene>
    <name evidence="7" type="ORF">PHYPO_G00230590</name>
</gene>
<dbReference type="AlphaFoldDB" id="A0A5N5NIF1"/>
<protein>
    <submittedName>
        <fullName evidence="7">Uncharacterized protein</fullName>
    </submittedName>
</protein>
<evidence type="ECO:0000313" key="8">
    <source>
        <dbReference type="Proteomes" id="UP000327468"/>
    </source>
</evidence>
<name>A0A5N5NIF1_PANHP</name>
<evidence type="ECO:0000256" key="4">
    <source>
        <dbReference type="ARBA" id="ARBA00023273"/>
    </source>
</evidence>
<comment type="similarity">
    <text evidence="5">Belongs to the PIERCE1 family.</text>
</comment>
<evidence type="ECO:0000256" key="1">
    <source>
        <dbReference type="ARBA" id="ARBA00004430"/>
    </source>
</evidence>
<keyword evidence="4" id="KW-0966">Cell projection</keyword>
<evidence type="ECO:0000256" key="2">
    <source>
        <dbReference type="ARBA" id="ARBA00022490"/>
    </source>
</evidence>
<dbReference type="EMBL" id="VFJC01000009">
    <property type="protein sequence ID" value="KAB5567245.1"/>
    <property type="molecule type" value="Genomic_DNA"/>
</dbReference>
<reference evidence="7 8" key="1">
    <citation type="submission" date="2019-06" db="EMBL/GenBank/DDBJ databases">
        <title>A chromosome-scale genome assembly of the striped catfish, Pangasianodon hypophthalmus.</title>
        <authorList>
            <person name="Wen M."/>
            <person name="Zahm M."/>
            <person name="Roques C."/>
            <person name="Cabau C."/>
            <person name="Klopp C."/>
            <person name="Donnadieu C."/>
            <person name="Jouanno E."/>
            <person name="Avarre J.-C."/>
            <person name="Campet M."/>
            <person name="Ha T.T.T."/>
            <person name="Dugue R."/>
            <person name="Lampietro C."/>
            <person name="Louis A."/>
            <person name="Herpin A."/>
            <person name="Echchiki A."/>
            <person name="Berthelot C."/>
            <person name="Parey E."/>
            <person name="Roest-Crollius H."/>
            <person name="Braasch I."/>
            <person name="Postlethwait J."/>
            <person name="Bobe J."/>
            <person name="Montfort J."/>
            <person name="Bouchez O."/>
            <person name="Begum T."/>
            <person name="Schartl M."/>
            <person name="Guiguen Y."/>
        </authorList>
    </citation>
    <scope>NUCLEOTIDE SEQUENCE [LARGE SCALE GENOMIC DNA]</scope>
    <source>
        <strain evidence="7 8">Indonesia</strain>
        <tissue evidence="7">Blood</tissue>
    </source>
</reference>
<evidence type="ECO:0000256" key="3">
    <source>
        <dbReference type="ARBA" id="ARBA00023212"/>
    </source>
</evidence>
<dbReference type="InterPro" id="IPR026507">
    <property type="entry name" value="PIRC1/2"/>
</dbReference>
<keyword evidence="8" id="KW-1185">Reference proteome</keyword>
<sequence length="141" mass="16328">MDAECLDAGINMDQQQPDKNTDVKTSDVYRVNENLPKRFNNPECFKGYSKKMVHPLYQTTNQIYGSKKPTVHEMPTTFHGSQRKFSDHILKRGMFRDNGFNTSLEQSRITGPNTVNTFHDRICFHHLYRTGGNDQAEINMI</sequence>
<dbReference type="PANTHER" id="PTHR20899">
    <property type="entry name" value="PIERCE HOMOLOG"/>
    <property type="match status" value="1"/>
</dbReference>